<dbReference type="Pfam" id="PF00990">
    <property type="entry name" value="GGDEF"/>
    <property type="match status" value="1"/>
</dbReference>
<feature type="transmembrane region" description="Helical" evidence="1">
    <location>
        <begin position="151"/>
        <end position="176"/>
    </location>
</feature>
<sequence>MSADLDRANAPTLGGVVRRAHRRMAWASVAMAGCLVLLAGVIALRMYIDNNLRLVARSLAYTVEAAVVFRDADEIDQTLGSMLQGEGIAFARIRDAKGQVLAQWGHQDQGLISELGEWLGRQILTTPTVSEIHHDQHVVGQIELSGDGRGLLGFLLSAIAALLVCMAASGAMGTWLSRRMLREIVTPLHSLAEVAKAARYERDLALRVQPARILELRELGNDFNTLLDELQDRQTQLQHKNTALAHEASHDSLTGLPNRAHFEHRLQTALAQGQHENCTFAVLFLDNDHFKQVNDTYGHEAGDALLIEVAHRIRSQLRASDVVARLGGDEFAVLLTPILGNDEATQIADNILKAMRPPLPLQSSGFLQPSVSIGIAVYPVHGQDMSTLLRSADTAMYRAKAQRRGSQHLAIGSTT</sequence>
<keyword evidence="1" id="KW-1133">Transmembrane helix</keyword>
<name>A0ABR8SEK2_9BURK</name>
<organism evidence="4 5">
    <name type="scientific">Comamonas avium</name>
    <dbReference type="NCBI Taxonomy" id="2762231"/>
    <lineage>
        <taxon>Bacteria</taxon>
        <taxon>Pseudomonadati</taxon>
        <taxon>Pseudomonadota</taxon>
        <taxon>Betaproteobacteria</taxon>
        <taxon>Burkholderiales</taxon>
        <taxon>Comamonadaceae</taxon>
        <taxon>Comamonas</taxon>
    </lineage>
</organism>
<feature type="domain" description="GGDEF" evidence="3">
    <location>
        <begin position="278"/>
        <end position="414"/>
    </location>
</feature>
<dbReference type="SMART" id="SM00304">
    <property type="entry name" value="HAMP"/>
    <property type="match status" value="1"/>
</dbReference>
<dbReference type="CDD" id="cd01949">
    <property type="entry name" value="GGDEF"/>
    <property type="match status" value="1"/>
</dbReference>
<evidence type="ECO:0000256" key="1">
    <source>
        <dbReference type="SAM" id="Phobius"/>
    </source>
</evidence>
<dbReference type="SMART" id="SM00267">
    <property type="entry name" value="GGDEF"/>
    <property type="match status" value="1"/>
</dbReference>
<evidence type="ECO:0000259" key="2">
    <source>
        <dbReference type="PROSITE" id="PS50885"/>
    </source>
</evidence>
<dbReference type="InterPro" id="IPR043128">
    <property type="entry name" value="Rev_trsase/Diguanyl_cyclase"/>
</dbReference>
<dbReference type="Pfam" id="PF17152">
    <property type="entry name" value="CHASE8"/>
    <property type="match status" value="1"/>
</dbReference>
<evidence type="ECO:0000313" key="4">
    <source>
        <dbReference type="EMBL" id="MBD7961544.1"/>
    </source>
</evidence>
<dbReference type="PANTHER" id="PTHR46663:SF2">
    <property type="entry name" value="GGDEF DOMAIN-CONTAINING PROTEIN"/>
    <property type="match status" value="1"/>
</dbReference>
<dbReference type="PANTHER" id="PTHR46663">
    <property type="entry name" value="DIGUANYLATE CYCLASE DGCT-RELATED"/>
    <property type="match status" value="1"/>
</dbReference>
<keyword evidence="5" id="KW-1185">Reference proteome</keyword>
<dbReference type="Gene3D" id="3.30.70.270">
    <property type="match status" value="1"/>
</dbReference>
<dbReference type="Gene3D" id="6.10.340.10">
    <property type="match status" value="1"/>
</dbReference>
<dbReference type="RefSeq" id="WP_191723938.1">
    <property type="nucleotide sequence ID" value="NZ_JACSQK010000006.1"/>
</dbReference>
<feature type="domain" description="HAMP" evidence="2">
    <location>
        <begin position="182"/>
        <end position="235"/>
    </location>
</feature>
<keyword evidence="1" id="KW-0472">Membrane</keyword>
<keyword evidence="1" id="KW-0812">Transmembrane</keyword>
<evidence type="ECO:0000259" key="3">
    <source>
        <dbReference type="PROSITE" id="PS50887"/>
    </source>
</evidence>
<dbReference type="CDD" id="cd06225">
    <property type="entry name" value="HAMP"/>
    <property type="match status" value="1"/>
</dbReference>
<reference evidence="4 5" key="1">
    <citation type="submission" date="2020-08" db="EMBL/GenBank/DDBJ databases">
        <title>A Genomic Blueprint of the Chicken Gut Microbiome.</title>
        <authorList>
            <person name="Gilroy R."/>
            <person name="Ravi A."/>
            <person name="Getino M."/>
            <person name="Pursley I."/>
            <person name="Horton D.L."/>
            <person name="Alikhan N.-F."/>
            <person name="Baker D."/>
            <person name="Gharbi K."/>
            <person name="Hall N."/>
            <person name="Watson M."/>
            <person name="Adriaenssens E.M."/>
            <person name="Foster-Nyarko E."/>
            <person name="Jarju S."/>
            <person name="Secka A."/>
            <person name="Antonio M."/>
            <person name="Oren A."/>
            <person name="Chaudhuri R."/>
            <person name="La Ragione R.M."/>
            <person name="Hildebrand F."/>
            <person name="Pallen M.J."/>
        </authorList>
    </citation>
    <scope>NUCLEOTIDE SEQUENCE [LARGE SCALE GENOMIC DNA]</scope>
    <source>
        <strain evidence="4 5">Sa2CVA6</strain>
    </source>
</reference>
<dbReference type="NCBIfam" id="TIGR00254">
    <property type="entry name" value="GGDEF"/>
    <property type="match status" value="1"/>
</dbReference>
<feature type="transmembrane region" description="Helical" evidence="1">
    <location>
        <begin position="25"/>
        <end position="48"/>
    </location>
</feature>
<dbReference type="EMBL" id="JACSQK010000006">
    <property type="protein sequence ID" value="MBD7961544.1"/>
    <property type="molecule type" value="Genomic_DNA"/>
</dbReference>
<dbReference type="Proteomes" id="UP000634919">
    <property type="component" value="Unassembled WGS sequence"/>
</dbReference>
<dbReference type="InterPro" id="IPR003660">
    <property type="entry name" value="HAMP_dom"/>
</dbReference>
<dbReference type="InterPro" id="IPR033417">
    <property type="entry name" value="CHASE8"/>
</dbReference>
<proteinExistence type="predicted"/>
<evidence type="ECO:0000313" key="5">
    <source>
        <dbReference type="Proteomes" id="UP000634919"/>
    </source>
</evidence>
<dbReference type="PROSITE" id="PS51257">
    <property type="entry name" value="PROKAR_LIPOPROTEIN"/>
    <property type="match status" value="1"/>
</dbReference>
<comment type="caution">
    <text evidence="4">The sequence shown here is derived from an EMBL/GenBank/DDBJ whole genome shotgun (WGS) entry which is preliminary data.</text>
</comment>
<dbReference type="InterPro" id="IPR052163">
    <property type="entry name" value="DGC-Regulatory_Protein"/>
</dbReference>
<protein>
    <submittedName>
        <fullName evidence="4">Diguanylate cyclase</fullName>
    </submittedName>
</protein>
<dbReference type="Pfam" id="PF00672">
    <property type="entry name" value="HAMP"/>
    <property type="match status" value="1"/>
</dbReference>
<dbReference type="InterPro" id="IPR029787">
    <property type="entry name" value="Nucleotide_cyclase"/>
</dbReference>
<dbReference type="PROSITE" id="PS50887">
    <property type="entry name" value="GGDEF"/>
    <property type="match status" value="1"/>
</dbReference>
<dbReference type="SUPFAM" id="SSF55073">
    <property type="entry name" value="Nucleotide cyclase"/>
    <property type="match status" value="1"/>
</dbReference>
<dbReference type="InterPro" id="IPR000160">
    <property type="entry name" value="GGDEF_dom"/>
</dbReference>
<dbReference type="PROSITE" id="PS50885">
    <property type="entry name" value="HAMP"/>
    <property type="match status" value="1"/>
</dbReference>
<gene>
    <name evidence="4" type="ORF">H9646_13790</name>
</gene>
<accession>A0ABR8SEK2</accession>